<gene>
    <name evidence="2" type="ORF">FRZ44_16730</name>
</gene>
<evidence type="ECO:0000313" key="2">
    <source>
        <dbReference type="EMBL" id="QEX16380.1"/>
    </source>
</evidence>
<evidence type="ECO:0000256" key="1">
    <source>
        <dbReference type="SAM" id="MobiDB-lite"/>
    </source>
</evidence>
<sequence length="63" mass="7326">MKSEKTLDELLDEPIVHLLMGRDGVEAQEVRALVERLRRRIAANDAHPLRQAMSRSHREPDLR</sequence>
<dbReference type="EMBL" id="CP042906">
    <property type="protein sequence ID" value="QEX16380.1"/>
    <property type="molecule type" value="Genomic_DNA"/>
</dbReference>
<name>A0A5J6MJB5_9PROT</name>
<organism evidence="2 3">
    <name type="scientific">Hypericibacter terrae</name>
    <dbReference type="NCBI Taxonomy" id="2602015"/>
    <lineage>
        <taxon>Bacteria</taxon>
        <taxon>Pseudomonadati</taxon>
        <taxon>Pseudomonadota</taxon>
        <taxon>Alphaproteobacteria</taxon>
        <taxon>Rhodospirillales</taxon>
        <taxon>Dongiaceae</taxon>
        <taxon>Hypericibacter</taxon>
    </lineage>
</organism>
<dbReference type="RefSeq" id="WP_151176745.1">
    <property type="nucleotide sequence ID" value="NZ_CP042906.1"/>
</dbReference>
<keyword evidence="3" id="KW-1185">Reference proteome</keyword>
<protein>
    <submittedName>
        <fullName evidence="2">Uncharacterized protein</fullName>
    </submittedName>
</protein>
<proteinExistence type="predicted"/>
<feature type="region of interest" description="Disordered" evidence="1">
    <location>
        <begin position="44"/>
        <end position="63"/>
    </location>
</feature>
<reference evidence="2 3" key="1">
    <citation type="submission" date="2019-08" db="EMBL/GenBank/DDBJ databases">
        <title>Hyperibacter terrae gen. nov., sp. nov. and Hyperibacter viscosus sp. nov., two new members in the family Rhodospirillaceae isolated from the rhizosphere of Hypericum perforatum.</title>
        <authorList>
            <person name="Noviana Z."/>
        </authorList>
    </citation>
    <scope>NUCLEOTIDE SEQUENCE [LARGE SCALE GENOMIC DNA]</scope>
    <source>
        <strain evidence="2 3">R5913</strain>
    </source>
</reference>
<dbReference type="Proteomes" id="UP000326202">
    <property type="component" value="Chromosome"/>
</dbReference>
<dbReference type="KEGG" id="htq:FRZ44_16730"/>
<evidence type="ECO:0000313" key="3">
    <source>
        <dbReference type="Proteomes" id="UP000326202"/>
    </source>
</evidence>
<accession>A0A5J6MJB5</accession>
<dbReference type="AlphaFoldDB" id="A0A5J6MJB5"/>